<evidence type="ECO:0000313" key="3">
    <source>
        <dbReference type="RefSeq" id="XP_028149961.1"/>
    </source>
</evidence>
<reference evidence="1" key="2">
    <citation type="submission" date="2025-05" db="UniProtKB">
        <authorList>
            <consortium name="EnsemblMetazoa"/>
        </authorList>
    </citation>
    <scope>IDENTIFICATION</scope>
</reference>
<dbReference type="RefSeq" id="XP_028149961.1">
    <property type="nucleotide sequence ID" value="XM_028294160.1"/>
</dbReference>
<accession>A0A6P7GJ62</accession>
<organism evidence="3">
    <name type="scientific">Diabrotica virgifera virgifera</name>
    <name type="common">western corn rootworm</name>
    <dbReference type="NCBI Taxonomy" id="50390"/>
    <lineage>
        <taxon>Eukaryota</taxon>
        <taxon>Metazoa</taxon>
        <taxon>Ecdysozoa</taxon>
        <taxon>Arthropoda</taxon>
        <taxon>Hexapoda</taxon>
        <taxon>Insecta</taxon>
        <taxon>Pterygota</taxon>
        <taxon>Neoptera</taxon>
        <taxon>Endopterygota</taxon>
        <taxon>Coleoptera</taxon>
        <taxon>Polyphaga</taxon>
        <taxon>Cucujiformia</taxon>
        <taxon>Chrysomeloidea</taxon>
        <taxon>Chrysomelidae</taxon>
        <taxon>Galerucinae</taxon>
        <taxon>Diabroticina</taxon>
        <taxon>Diabroticites</taxon>
        <taxon>Diabrotica</taxon>
    </lineage>
</organism>
<dbReference type="InParanoid" id="A0A6P7GJ62"/>
<evidence type="ECO:0000313" key="2">
    <source>
        <dbReference type="Proteomes" id="UP001652700"/>
    </source>
</evidence>
<proteinExistence type="predicted"/>
<keyword evidence="2" id="KW-1185">Reference proteome</keyword>
<name>A0A6P7GJ62_DIAVI</name>
<evidence type="ECO:0000313" key="1">
    <source>
        <dbReference type="EnsemblMetazoa" id="XP_050501845.1"/>
    </source>
</evidence>
<protein>
    <submittedName>
        <fullName evidence="3">Uncharacterized protein LOC114343342</fullName>
    </submittedName>
</protein>
<dbReference type="Proteomes" id="UP001652700">
    <property type="component" value="Unplaced"/>
</dbReference>
<dbReference type="AlphaFoldDB" id="A0A6P7GJ62"/>
<sequence length="118" mass="14132">MTSTPYDEDDIDRFSGRIQEVFKDPKCTDIYLKYLREVKQEEKYEHVFNLWKKANGTEEYSDSVFIDPINKVVPLFDKTDFDKSKKHEKIACIVDECCRILNRDAHKCFITYLKQHNK</sequence>
<gene>
    <name evidence="3" type="primary">LOC114343342</name>
</gene>
<reference evidence="3" key="1">
    <citation type="submission" date="2025-04" db="UniProtKB">
        <authorList>
            <consortium name="RefSeq"/>
        </authorList>
    </citation>
    <scope>IDENTIFICATION</scope>
    <source>
        <tissue evidence="3">Whole insect</tissue>
    </source>
</reference>
<dbReference type="EnsemblMetazoa" id="XM_050645888.1">
    <property type="protein sequence ID" value="XP_050501845.1"/>
    <property type="gene ID" value="LOC126881561"/>
</dbReference>